<feature type="region of interest" description="Disordered" evidence="1">
    <location>
        <begin position="424"/>
        <end position="453"/>
    </location>
</feature>
<dbReference type="GO" id="GO:0005085">
    <property type="term" value="F:guanyl-nucleotide exchange factor activity"/>
    <property type="evidence" value="ECO:0007669"/>
    <property type="project" value="InterPro"/>
</dbReference>
<dbReference type="InterPro" id="IPR036305">
    <property type="entry name" value="RGS_sf"/>
</dbReference>
<keyword evidence="4" id="KW-1185">Reference proteome</keyword>
<dbReference type="GO" id="GO:0007186">
    <property type="term" value="P:G protein-coupled receptor signaling pathway"/>
    <property type="evidence" value="ECO:0007669"/>
    <property type="project" value="TreeGrafter"/>
</dbReference>
<dbReference type="Proteomes" id="UP000261540">
    <property type="component" value="Unplaced"/>
</dbReference>
<dbReference type="Ensembl" id="ENSPKIT00000029610.1">
    <property type="protein sequence ID" value="ENSPKIP00000005603.1"/>
    <property type="gene ID" value="ENSPKIG00000022203.1"/>
</dbReference>
<dbReference type="Gene3D" id="2.30.42.10">
    <property type="match status" value="1"/>
</dbReference>
<dbReference type="GO" id="GO:0005737">
    <property type="term" value="C:cytoplasm"/>
    <property type="evidence" value="ECO:0007669"/>
    <property type="project" value="InterPro"/>
</dbReference>
<sequence length="453" mass="50088">FTSLIMGDSERRASGNQQNESSDLNTESTQGLVQRCVVVQRDELGFGFTVCGERIKLVQNVRPGAAVKAGVQEGDRIIKVNGSLVSAMTHQEVVKLIKGTYVAMTLQGPPPSAPAVPLQHLQTDLSSNNRIAVGGDTLPTPPPLPPASSSNAIQRITGPTPLQDLHVQRHASQILRKMLEQEEAEIQNLTEQLSRNPSPSLQERIRSAERLAHQVRVKVQQELSLSVDSTEGDFENGPFQDIEVLKTRPAHMIVFMRYVFSQLLDPNPLLQLFYLWVEAYLGASAKDARALAPRICSCFLDSDASRLQAQEDIRGPLSEVQQQVLPVIQDQIQRYNQQTMGLSSLFGEGDLQLLDGDPVKDKPVVDRQVSALWEISKFEEDRSSLASAVLLYLHHAGIKTRPFPGLPAEKDKWSAIFPKTKKLSATKKDKDGEDKKRNPILKYIGKPRGASQS</sequence>
<evidence type="ECO:0000313" key="4">
    <source>
        <dbReference type="Proteomes" id="UP000261540"/>
    </source>
</evidence>
<feature type="domain" description="PDZ" evidence="2">
    <location>
        <begin position="36"/>
        <end position="106"/>
    </location>
</feature>
<dbReference type="PROSITE" id="PS50106">
    <property type="entry name" value="PDZ"/>
    <property type="match status" value="1"/>
</dbReference>
<dbReference type="SUPFAM" id="SSF50156">
    <property type="entry name" value="PDZ domain-like"/>
    <property type="match status" value="1"/>
</dbReference>
<accession>A0A3B3QHK9</accession>
<dbReference type="FunFam" id="2.30.42.10:FF:000033">
    <property type="entry name" value="Rho guanine nucleotide exchange factor (GEF) 11"/>
    <property type="match status" value="1"/>
</dbReference>
<dbReference type="PANTHER" id="PTHR45872:SF1">
    <property type="entry name" value="RHO GUANINE NUCLEOTIDE EXCHANGE FACTOR 11"/>
    <property type="match status" value="1"/>
</dbReference>
<feature type="compositionally biased region" description="Polar residues" evidence="1">
    <location>
        <begin position="14"/>
        <end position="26"/>
    </location>
</feature>
<evidence type="ECO:0000259" key="2">
    <source>
        <dbReference type="PROSITE" id="PS50106"/>
    </source>
</evidence>
<dbReference type="Pfam" id="PF09128">
    <property type="entry name" value="RGS-like"/>
    <property type="match status" value="1"/>
</dbReference>
<dbReference type="Pfam" id="PF00595">
    <property type="entry name" value="PDZ"/>
    <property type="match status" value="1"/>
</dbReference>
<feature type="region of interest" description="Disordered" evidence="1">
    <location>
        <begin position="1"/>
        <end position="26"/>
    </location>
</feature>
<evidence type="ECO:0000256" key="1">
    <source>
        <dbReference type="SAM" id="MobiDB-lite"/>
    </source>
</evidence>
<dbReference type="Gene3D" id="1.10.167.10">
    <property type="entry name" value="Regulator of G-protein Signalling 4, domain 2"/>
    <property type="match status" value="1"/>
</dbReference>
<dbReference type="SMART" id="SM00228">
    <property type="entry name" value="PDZ"/>
    <property type="match status" value="1"/>
</dbReference>
<proteinExistence type="predicted"/>
<dbReference type="InterPro" id="IPR036034">
    <property type="entry name" value="PDZ_sf"/>
</dbReference>
<name>A0A3B3QHK9_9TELE</name>
<dbReference type="GeneTree" id="ENSGT00940000158350"/>
<dbReference type="STRING" id="1676925.ENSPKIP00000005603"/>
<reference evidence="3" key="2">
    <citation type="submission" date="2025-09" db="UniProtKB">
        <authorList>
            <consortium name="Ensembl"/>
        </authorList>
    </citation>
    <scope>IDENTIFICATION</scope>
</reference>
<dbReference type="CDD" id="cd23069">
    <property type="entry name" value="PDZ_ARHGEF11-12-like"/>
    <property type="match status" value="1"/>
</dbReference>
<dbReference type="InterPro" id="IPR001478">
    <property type="entry name" value="PDZ"/>
</dbReference>
<dbReference type="GO" id="GO:0001664">
    <property type="term" value="F:G protein-coupled receptor binding"/>
    <property type="evidence" value="ECO:0007669"/>
    <property type="project" value="TreeGrafter"/>
</dbReference>
<dbReference type="AlphaFoldDB" id="A0A3B3QHK9"/>
<dbReference type="InterPro" id="IPR044926">
    <property type="entry name" value="RGS_subdomain_2"/>
</dbReference>
<evidence type="ECO:0000313" key="3">
    <source>
        <dbReference type="Ensembl" id="ENSPKIP00000005603.1"/>
    </source>
</evidence>
<feature type="compositionally biased region" description="Basic and acidic residues" evidence="1">
    <location>
        <begin position="426"/>
        <end position="437"/>
    </location>
</feature>
<protein>
    <recommendedName>
        <fullName evidence="2">PDZ domain-containing protein</fullName>
    </recommendedName>
</protein>
<dbReference type="PANTHER" id="PTHR45872">
    <property type="entry name" value="RHO GUANINE NUCLEOTIDE EXCHANGE FACTOR 2, ISOFORM D"/>
    <property type="match status" value="1"/>
</dbReference>
<dbReference type="SUPFAM" id="SSF48097">
    <property type="entry name" value="Regulator of G-protein signaling, RGS"/>
    <property type="match status" value="1"/>
</dbReference>
<reference evidence="3" key="1">
    <citation type="submission" date="2025-08" db="UniProtKB">
        <authorList>
            <consortium name="Ensembl"/>
        </authorList>
    </citation>
    <scope>IDENTIFICATION</scope>
</reference>
<dbReference type="InterPro" id="IPR015212">
    <property type="entry name" value="RGS-like_dom"/>
</dbReference>
<organism evidence="3 4">
    <name type="scientific">Paramormyrops kingsleyae</name>
    <dbReference type="NCBI Taxonomy" id="1676925"/>
    <lineage>
        <taxon>Eukaryota</taxon>
        <taxon>Metazoa</taxon>
        <taxon>Chordata</taxon>
        <taxon>Craniata</taxon>
        <taxon>Vertebrata</taxon>
        <taxon>Euteleostomi</taxon>
        <taxon>Actinopterygii</taxon>
        <taxon>Neopterygii</taxon>
        <taxon>Teleostei</taxon>
        <taxon>Osteoglossocephala</taxon>
        <taxon>Osteoglossomorpha</taxon>
        <taxon>Osteoglossiformes</taxon>
        <taxon>Mormyridae</taxon>
        <taxon>Paramormyrops</taxon>
    </lineage>
</organism>